<dbReference type="GeneID" id="27678688"/>
<dbReference type="RefSeq" id="XP_016595991.1">
    <property type="nucleotide sequence ID" value="XM_016743269.1"/>
</dbReference>
<dbReference type="GO" id="GO:0016651">
    <property type="term" value="F:oxidoreductase activity, acting on NAD(P)H"/>
    <property type="evidence" value="ECO:0007669"/>
    <property type="project" value="InterPro"/>
</dbReference>
<name>A0A0A2JDE3_PENEN</name>
<comment type="caution">
    <text evidence="2">The sequence shown here is derived from an EMBL/GenBank/DDBJ whole genome shotgun (WGS) entry which is preliminary data.</text>
</comment>
<organism evidence="2 3">
    <name type="scientific">Penicillium expansum</name>
    <name type="common">Blue mold rot fungus</name>
    <dbReference type="NCBI Taxonomy" id="27334"/>
    <lineage>
        <taxon>Eukaryota</taxon>
        <taxon>Fungi</taxon>
        <taxon>Dikarya</taxon>
        <taxon>Ascomycota</taxon>
        <taxon>Pezizomycotina</taxon>
        <taxon>Eurotiomycetes</taxon>
        <taxon>Eurotiomycetidae</taxon>
        <taxon>Eurotiales</taxon>
        <taxon>Aspergillaceae</taxon>
        <taxon>Penicillium</taxon>
    </lineage>
</organism>
<dbReference type="HOGENOM" id="CLU_1390662_0_0_1"/>
<keyword evidence="3" id="KW-1185">Reference proteome</keyword>
<dbReference type="PANTHER" id="PTHR45348:SF7">
    <property type="entry name" value="ZINC BINDING OXIDOREDUCTASE, PUTATIVE-RELATED"/>
    <property type="match status" value="1"/>
</dbReference>
<evidence type="ECO:0000313" key="2">
    <source>
        <dbReference type="EMBL" id="KGO53389.1"/>
    </source>
</evidence>
<gene>
    <name evidence="2" type="ORF">PEX2_059960</name>
</gene>
<dbReference type="Proteomes" id="UP000030143">
    <property type="component" value="Unassembled WGS sequence"/>
</dbReference>
<dbReference type="PANTHER" id="PTHR45348">
    <property type="entry name" value="HYPOTHETICAL OXIDOREDUCTASE (EUROFUNG)"/>
    <property type="match status" value="1"/>
</dbReference>
<evidence type="ECO:0000313" key="3">
    <source>
        <dbReference type="Proteomes" id="UP000030143"/>
    </source>
</evidence>
<dbReference type="VEuPathDB" id="FungiDB:PEXP_069290"/>
<dbReference type="EMBL" id="JQFZ01000250">
    <property type="protein sequence ID" value="KGO53389.1"/>
    <property type="molecule type" value="Genomic_DNA"/>
</dbReference>
<proteinExistence type="predicted"/>
<evidence type="ECO:0000256" key="1">
    <source>
        <dbReference type="ARBA" id="ARBA00023002"/>
    </source>
</evidence>
<protein>
    <submittedName>
        <fullName evidence="2">Polyketide synthase, enoylreductase</fullName>
    </submittedName>
</protein>
<dbReference type="AlphaFoldDB" id="A0A0A2JDE3"/>
<sequence length="196" mass="21515">MAFSVPSNLPAHHAATLTVVLMTAADAIFNILKFPLPQENPGTKTKGPLFIWASEITAALRETGYEDITHGFDTIGDLSGEGSANTMAKYTAENTELVLVVMQQNQRFKMPLAVMNADVTLHPRGLPEPITIPARLDDHQNAWQVLQWAVQNCGAKFRMPAVEVFVGTAEESLEELTKLDDHKRGFGKLVLQHPLA</sequence>
<reference evidence="2 3" key="1">
    <citation type="journal article" date="2015" name="Mol. Plant Microbe Interact.">
        <title>Genome, transcriptome, and functional analyses of Penicillium expansum provide new insights into secondary metabolism and pathogenicity.</title>
        <authorList>
            <person name="Ballester A.R."/>
            <person name="Marcet-Houben M."/>
            <person name="Levin E."/>
            <person name="Sela N."/>
            <person name="Selma-Lazaro C."/>
            <person name="Carmona L."/>
            <person name="Wisniewski M."/>
            <person name="Droby S."/>
            <person name="Gonzalez-Candelas L."/>
            <person name="Gabaldon T."/>
        </authorList>
    </citation>
    <scope>NUCLEOTIDE SEQUENCE [LARGE SCALE GENOMIC DNA]</scope>
    <source>
        <strain evidence="2 3">MD-8</strain>
    </source>
</reference>
<keyword evidence="1" id="KW-0560">Oxidoreductase</keyword>
<accession>A0A0A2JDE3</accession>
<dbReference type="STRING" id="27334.A0A0A2JDE3"/>
<dbReference type="InterPro" id="IPR047122">
    <property type="entry name" value="Trans-enoyl_RdTase-like"/>
</dbReference>